<accession>A0A4R0RH83</accession>
<dbReference type="SUPFAM" id="SSF51735">
    <property type="entry name" value="NAD(P)-binding Rossmann-fold domains"/>
    <property type="match status" value="1"/>
</dbReference>
<dbReference type="InterPro" id="IPR036291">
    <property type="entry name" value="NAD(P)-bd_dom_sf"/>
</dbReference>
<keyword evidence="5" id="KW-1185">Reference proteome</keyword>
<gene>
    <name evidence="4" type="ORF">EIP91_006002</name>
</gene>
<evidence type="ECO:0000256" key="1">
    <source>
        <dbReference type="ARBA" id="ARBA00023002"/>
    </source>
</evidence>
<comment type="similarity">
    <text evidence="2">Belongs to the NAD(P)-dependent epimerase/dehydratase family. Dihydroflavonol-4-reductase subfamily.</text>
</comment>
<comment type="caution">
    <text evidence="4">The sequence shown here is derived from an EMBL/GenBank/DDBJ whole genome shotgun (WGS) entry which is preliminary data.</text>
</comment>
<feature type="domain" description="NAD-dependent epimerase/dehydratase" evidence="3">
    <location>
        <begin position="12"/>
        <end position="224"/>
    </location>
</feature>
<dbReference type="AlphaFoldDB" id="A0A4R0RH83"/>
<protein>
    <recommendedName>
        <fullName evidence="3">NAD-dependent epimerase/dehydratase domain-containing protein</fullName>
    </recommendedName>
</protein>
<keyword evidence="1" id="KW-0560">Oxidoreductase</keyword>
<dbReference type="Pfam" id="PF01370">
    <property type="entry name" value="Epimerase"/>
    <property type="match status" value="1"/>
</dbReference>
<evidence type="ECO:0000313" key="5">
    <source>
        <dbReference type="Proteomes" id="UP000292702"/>
    </source>
</evidence>
<reference evidence="4 5" key="1">
    <citation type="submission" date="2018-11" db="EMBL/GenBank/DDBJ databases">
        <title>Genome assembly of Steccherinum ochraceum LE-BIN_3174, the white-rot fungus of the Steccherinaceae family (The Residual Polyporoid clade, Polyporales, Basidiomycota).</title>
        <authorList>
            <person name="Fedorova T.V."/>
            <person name="Glazunova O.A."/>
            <person name="Landesman E.O."/>
            <person name="Moiseenko K.V."/>
            <person name="Psurtseva N.V."/>
            <person name="Savinova O.S."/>
            <person name="Shakhova N.V."/>
            <person name="Tyazhelova T.V."/>
            <person name="Vasina D.V."/>
        </authorList>
    </citation>
    <scope>NUCLEOTIDE SEQUENCE [LARGE SCALE GENOMIC DNA]</scope>
    <source>
        <strain evidence="4 5">LE-BIN_3174</strain>
    </source>
</reference>
<dbReference type="InterPro" id="IPR050425">
    <property type="entry name" value="NAD(P)_dehydrat-like"/>
</dbReference>
<organism evidence="4 5">
    <name type="scientific">Steccherinum ochraceum</name>
    <dbReference type="NCBI Taxonomy" id="92696"/>
    <lineage>
        <taxon>Eukaryota</taxon>
        <taxon>Fungi</taxon>
        <taxon>Dikarya</taxon>
        <taxon>Basidiomycota</taxon>
        <taxon>Agaricomycotina</taxon>
        <taxon>Agaricomycetes</taxon>
        <taxon>Polyporales</taxon>
        <taxon>Steccherinaceae</taxon>
        <taxon>Steccherinum</taxon>
    </lineage>
</organism>
<dbReference type="STRING" id="92696.A0A4R0RH83"/>
<dbReference type="InterPro" id="IPR001509">
    <property type="entry name" value="Epimerase_deHydtase"/>
</dbReference>
<sequence length="300" mass="33182">MAKAEEMRRARPSTAERLEFVVVGDLSAPGGFDEAVKDVDGIIHCAAPVATSFENPEQDVIIPAIEDTKAILTAASKEPSVKRIVITSSFAAVFDISRGWDPSWTYTADQWNPVTYDEAKADHGIGSYRGAKKLSERYAWDYVRDHKPTFDLVTLVPPIVFGPIAHPITKITQLNSSNQDIWAIASGKDYPQQRGPVWVDVRDLAYAHVQALFKLEAGGSRFLVGAPEKFSYQKVADIARSEFDWAKDVVQRGEEGKPLPPSFGFDGETAGKLFGLTYRSFRDSMIDAIKQFKELAHQSG</sequence>
<dbReference type="OrthoDB" id="2735536at2759"/>
<dbReference type="EMBL" id="RWJN01000322">
    <property type="protein sequence ID" value="TCD63098.1"/>
    <property type="molecule type" value="Genomic_DNA"/>
</dbReference>
<evidence type="ECO:0000256" key="2">
    <source>
        <dbReference type="ARBA" id="ARBA00023445"/>
    </source>
</evidence>
<evidence type="ECO:0000259" key="3">
    <source>
        <dbReference type="Pfam" id="PF01370"/>
    </source>
</evidence>
<dbReference type="GO" id="GO:0016616">
    <property type="term" value="F:oxidoreductase activity, acting on the CH-OH group of donors, NAD or NADP as acceptor"/>
    <property type="evidence" value="ECO:0007669"/>
    <property type="project" value="TreeGrafter"/>
</dbReference>
<dbReference type="PANTHER" id="PTHR10366">
    <property type="entry name" value="NAD DEPENDENT EPIMERASE/DEHYDRATASE"/>
    <property type="match status" value="1"/>
</dbReference>
<evidence type="ECO:0000313" key="4">
    <source>
        <dbReference type="EMBL" id="TCD63098.1"/>
    </source>
</evidence>
<name>A0A4R0RH83_9APHY</name>
<proteinExistence type="inferred from homology"/>
<dbReference type="PANTHER" id="PTHR10366:SF579">
    <property type="entry name" value="3-BETA HYDROXYSTEROID DEHYDROGENASE_ISOMERASE FAMILY PROTEIN (AFU_ORTHOLOGUE AFUA_3G02250)"/>
    <property type="match status" value="1"/>
</dbReference>
<dbReference type="Gene3D" id="3.40.50.720">
    <property type="entry name" value="NAD(P)-binding Rossmann-like Domain"/>
    <property type="match status" value="1"/>
</dbReference>
<dbReference type="Proteomes" id="UP000292702">
    <property type="component" value="Unassembled WGS sequence"/>
</dbReference>